<gene>
    <name evidence="3" type="ORF">NZK81_05980</name>
</gene>
<organism evidence="3 4">
    <name type="scientific">Novosphingobium mangrovi</name>
    <name type="common">ex Huang et al. 2023</name>
    <dbReference type="NCBI Taxonomy" id="2976432"/>
    <lineage>
        <taxon>Bacteria</taxon>
        <taxon>Pseudomonadati</taxon>
        <taxon>Pseudomonadota</taxon>
        <taxon>Alphaproteobacteria</taxon>
        <taxon>Sphingomonadales</taxon>
        <taxon>Sphingomonadaceae</taxon>
        <taxon>Novosphingobium</taxon>
    </lineage>
</organism>
<dbReference type="Proteomes" id="UP001165583">
    <property type="component" value="Unassembled WGS sequence"/>
</dbReference>
<proteinExistence type="predicted"/>
<dbReference type="Gene3D" id="3.90.550.10">
    <property type="entry name" value="Spore Coat Polysaccharide Biosynthesis Protein SpsA, Chain A"/>
    <property type="match status" value="1"/>
</dbReference>
<dbReference type="SUPFAM" id="SSF53448">
    <property type="entry name" value="Nucleotide-diphospho-sugar transferases"/>
    <property type="match status" value="1"/>
</dbReference>
<comment type="caution">
    <text evidence="3">The sequence shown here is derived from an EMBL/GenBank/DDBJ whole genome shotgun (WGS) entry which is preliminary data.</text>
</comment>
<dbReference type="RefSeq" id="WP_260044864.1">
    <property type="nucleotide sequence ID" value="NZ_JANZXA010000003.1"/>
</dbReference>
<keyword evidence="1" id="KW-0460">Magnesium</keyword>
<feature type="domain" description="MobA-like NTP transferase" evidence="2">
    <location>
        <begin position="18"/>
        <end position="151"/>
    </location>
</feature>
<evidence type="ECO:0000313" key="4">
    <source>
        <dbReference type="Proteomes" id="UP001165583"/>
    </source>
</evidence>
<dbReference type="Pfam" id="PF12804">
    <property type="entry name" value="NTP_transf_3"/>
    <property type="match status" value="1"/>
</dbReference>
<keyword evidence="4" id="KW-1185">Reference proteome</keyword>
<dbReference type="InterPro" id="IPR029044">
    <property type="entry name" value="Nucleotide-diphossugar_trans"/>
</dbReference>
<keyword evidence="3" id="KW-0808">Transferase</keyword>
<evidence type="ECO:0000256" key="1">
    <source>
        <dbReference type="ARBA" id="ARBA00022842"/>
    </source>
</evidence>
<dbReference type="EMBL" id="JANZXA010000003">
    <property type="protein sequence ID" value="MCT2399087.1"/>
    <property type="molecule type" value="Genomic_DNA"/>
</dbReference>
<dbReference type="InterPro" id="IPR025877">
    <property type="entry name" value="MobA-like_NTP_Trfase"/>
</dbReference>
<reference evidence="3" key="1">
    <citation type="submission" date="2022-09" db="EMBL/GenBank/DDBJ databases">
        <title>Novosphingobium sp. Nov., a polycyclic aromatic hydrocarbon-degrading bacterium isolated form mangrove sediments in HongKong.</title>
        <authorList>
            <person name="Hu Z."/>
        </authorList>
    </citation>
    <scope>NUCLEOTIDE SEQUENCE</scope>
    <source>
        <strain evidence="3">HK4-1</strain>
    </source>
</reference>
<name>A0ABT2I3B3_9SPHN</name>
<protein>
    <submittedName>
        <fullName evidence="3">NTP transferase domain-containing protein</fullName>
    </submittedName>
</protein>
<evidence type="ECO:0000259" key="2">
    <source>
        <dbReference type="Pfam" id="PF12804"/>
    </source>
</evidence>
<accession>A0ABT2I3B3</accession>
<evidence type="ECO:0000313" key="3">
    <source>
        <dbReference type="EMBL" id="MCT2399087.1"/>
    </source>
</evidence>
<sequence length="289" mass="30334">METHLSALPETSSALRLIVLAGQQGGAADPLAERFGKSHRSLIPLAGQPMIAHVLHTGLMHPNVASLAICIEKEAFAPLWDVLTRLPGRGTVALVEAREHLADSVRDAARGWEGPLIVTTADHALLSADAIDAVAGALGQADAVIALSPRDCVEAMHRAAPRRFLSLRDGDFAACDVYGIAGPSAVRAVEVFRGNGGFDRSGTRIRRAAGLLGLLLMRCRMLTLAAAAEFASRRLGLRLSAVVLPDGGQAIDVDDDHSYAVVRDLLDGRAAASVKVGQARDARRLAGTG</sequence>
<dbReference type="GO" id="GO:0016740">
    <property type="term" value="F:transferase activity"/>
    <property type="evidence" value="ECO:0007669"/>
    <property type="project" value="UniProtKB-KW"/>
</dbReference>